<keyword evidence="2" id="KW-1133">Transmembrane helix</keyword>
<feature type="transmembrane region" description="Helical" evidence="2">
    <location>
        <begin position="87"/>
        <end position="112"/>
    </location>
</feature>
<evidence type="ECO:0000256" key="1">
    <source>
        <dbReference type="SAM" id="MobiDB-lite"/>
    </source>
</evidence>
<evidence type="ECO:0000256" key="2">
    <source>
        <dbReference type="SAM" id="Phobius"/>
    </source>
</evidence>
<proteinExistence type="predicted"/>
<evidence type="ECO:0000313" key="3">
    <source>
        <dbReference type="EMBL" id="KAF2488088.1"/>
    </source>
</evidence>
<sequence>MAFILRFPKPQSFLHLMSLRTATEIITLLFLVNKVTGLYGILAIFTGYELNPLQLSHYIYSLVILSLVGWLAPSIKRKDQPLQNVALAWVYVIDTVVNCAYTALFSAGWFVVLAQSLSNTSPIGPGDVSDTPGAGTIEDTAGFTNPATNVTRVEVLAQPRPGLVPGQTAIAFGHSYGASALGAAIFQSDSMASLTILGLLWLMRTYFCIVYMSFARSVLRAYIARTSTAYSQSDDPTIAENPFRADREEGAGWKGKLGRFMLRFPTKRYWLGRDESEGEWARATSGKFESGKGTGLKLKVPGSGVGERERRARSGTGPPPAPVSKGKA</sequence>
<dbReference type="Pfam" id="PF08552">
    <property type="entry name" value="Kei1"/>
    <property type="match status" value="1"/>
</dbReference>
<dbReference type="GO" id="GO:0000139">
    <property type="term" value="C:Golgi membrane"/>
    <property type="evidence" value="ECO:0007669"/>
    <property type="project" value="TreeGrafter"/>
</dbReference>
<dbReference type="Proteomes" id="UP000799767">
    <property type="component" value="Unassembled WGS sequence"/>
</dbReference>
<organism evidence="3 4">
    <name type="scientific">Neohortaea acidophila</name>
    <dbReference type="NCBI Taxonomy" id="245834"/>
    <lineage>
        <taxon>Eukaryota</taxon>
        <taxon>Fungi</taxon>
        <taxon>Dikarya</taxon>
        <taxon>Ascomycota</taxon>
        <taxon>Pezizomycotina</taxon>
        <taxon>Dothideomycetes</taxon>
        <taxon>Dothideomycetidae</taxon>
        <taxon>Mycosphaerellales</taxon>
        <taxon>Teratosphaeriaceae</taxon>
        <taxon>Neohortaea</taxon>
    </lineage>
</organism>
<gene>
    <name evidence="3" type="ORF">BDY17DRAFT_290236</name>
</gene>
<feature type="transmembrane region" description="Helical" evidence="2">
    <location>
        <begin position="21"/>
        <end position="45"/>
    </location>
</feature>
<dbReference type="RefSeq" id="XP_033594657.1">
    <property type="nucleotide sequence ID" value="XM_033732477.1"/>
</dbReference>
<dbReference type="PANTHER" id="PTHR28077">
    <property type="entry name" value="INOSITOL PHOSPHORYLCERAMIDE SYNTHASE REGULATORY SUBUNIT KEI1"/>
    <property type="match status" value="1"/>
</dbReference>
<keyword evidence="4" id="KW-1185">Reference proteome</keyword>
<evidence type="ECO:0000313" key="4">
    <source>
        <dbReference type="Proteomes" id="UP000799767"/>
    </source>
</evidence>
<dbReference type="PANTHER" id="PTHR28077:SF1">
    <property type="entry name" value="INOSITOL PHOSPHORYLCERAMIDE SYNTHASE REGULATORY SUBUNIT KEI1"/>
    <property type="match status" value="1"/>
</dbReference>
<dbReference type="OrthoDB" id="3338076at2759"/>
<protein>
    <submittedName>
        <fullName evidence="3">Inositolphosphorylceramide synthase subunit Kei1-domain-containing protein</fullName>
    </submittedName>
</protein>
<keyword evidence="2" id="KW-0472">Membrane</keyword>
<dbReference type="InterPro" id="IPR013862">
    <property type="entry name" value="Kei1"/>
</dbReference>
<name>A0A6A6Q6M2_9PEZI</name>
<dbReference type="AlphaFoldDB" id="A0A6A6Q6M2"/>
<keyword evidence="2" id="KW-0812">Transmembrane</keyword>
<feature type="transmembrane region" description="Helical" evidence="2">
    <location>
        <begin position="191"/>
        <end position="214"/>
    </location>
</feature>
<dbReference type="GeneID" id="54473479"/>
<dbReference type="GO" id="GO:0070916">
    <property type="term" value="C:inositol phosphoceramide synthase complex"/>
    <property type="evidence" value="ECO:0007669"/>
    <property type="project" value="TreeGrafter"/>
</dbReference>
<dbReference type="EMBL" id="MU001631">
    <property type="protein sequence ID" value="KAF2488088.1"/>
    <property type="molecule type" value="Genomic_DNA"/>
</dbReference>
<accession>A0A6A6Q6M2</accession>
<dbReference type="GO" id="GO:0070917">
    <property type="term" value="F:inositol phosphoceramide synthase regulator activity"/>
    <property type="evidence" value="ECO:0007669"/>
    <property type="project" value="InterPro"/>
</dbReference>
<feature type="transmembrane region" description="Helical" evidence="2">
    <location>
        <begin position="57"/>
        <end position="75"/>
    </location>
</feature>
<feature type="region of interest" description="Disordered" evidence="1">
    <location>
        <begin position="279"/>
        <end position="328"/>
    </location>
</feature>
<reference evidence="3" key="1">
    <citation type="journal article" date="2020" name="Stud. Mycol.">
        <title>101 Dothideomycetes genomes: a test case for predicting lifestyles and emergence of pathogens.</title>
        <authorList>
            <person name="Haridas S."/>
            <person name="Albert R."/>
            <person name="Binder M."/>
            <person name="Bloem J."/>
            <person name="Labutti K."/>
            <person name="Salamov A."/>
            <person name="Andreopoulos B."/>
            <person name="Baker S."/>
            <person name="Barry K."/>
            <person name="Bills G."/>
            <person name="Bluhm B."/>
            <person name="Cannon C."/>
            <person name="Castanera R."/>
            <person name="Culley D."/>
            <person name="Daum C."/>
            <person name="Ezra D."/>
            <person name="Gonzalez J."/>
            <person name="Henrissat B."/>
            <person name="Kuo A."/>
            <person name="Liang C."/>
            <person name="Lipzen A."/>
            <person name="Lutzoni F."/>
            <person name="Magnuson J."/>
            <person name="Mondo S."/>
            <person name="Nolan M."/>
            <person name="Ohm R."/>
            <person name="Pangilinan J."/>
            <person name="Park H.-J."/>
            <person name="Ramirez L."/>
            <person name="Alfaro M."/>
            <person name="Sun H."/>
            <person name="Tritt A."/>
            <person name="Yoshinaga Y."/>
            <person name="Zwiers L.-H."/>
            <person name="Turgeon B."/>
            <person name="Goodwin S."/>
            <person name="Spatafora J."/>
            <person name="Crous P."/>
            <person name="Grigoriev I."/>
        </authorList>
    </citation>
    <scope>NUCLEOTIDE SEQUENCE</scope>
    <source>
        <strain evidence="3">CBS 113389</strain>
    </source>
</reference>
<dbReference type="GO" id="GO:0006673">
    <property type="term" value="P:inositol phosphoceramide metabolic process"/>
    <property type="evidence" value="ECO:0007669"/>
    <property type="project" value="InterPro"/>
</dbReference>